<gene>
    <name evidence="8" type="ORF">S40285_04153</name>
</gene>
<feature type="region of interest" description="Disordered" evidence="6">
    <location>
        <begin position="135"/>
        <end position="182"/>
    </location>
</feature>
<feature type="compositionally biased region" description="Basic residues" evidence="6">
    <location>
        <begin position="37"/>
        <end position="48"/>
    </location>
</feature>
<dbReference type="EMBL" id="KL660836">
    <property type="protein sequence ID" value="KFA61763.1"/>
    <property type="molecule type" value="Genomic_DNA"/>
</dbReference>
<feature type="compositionally biased region" description="Basic and acidic residues" evidence="6">
    <location>
        <begin position="143"/>
        <end position="152"/>
    </location>
</feature>
<evidence type="ECO:0000256" key="4">
    <source>
        <dbReference type="ARBA" id="ARBA00022807"/>
    </source>
</evidence>
<dbReference type="PROSITE" id="PS50600">
    <property type="entry name" value="ULP_PROTEASE"/>
    <property type="match status" value="1"/>
</dbReference>
<dbReference type="STRING" id="1283841.A0A084QCS8"/>
<keyword evidence="4" id="KW-0788">Thiol protease</keyword>
<dbReference type="PANTHER" id="PTHR12606">
    <property type="entry name" value="SENTRIN/SUMO-SPECIFIC PROTEASE"/>
    <property type="match status" value="1"/>
</dbReference>
<evidence type="ECO:0000256" key="2">
    <source>
        <dbReference type="ARBA" id="ARBA00022670"/>
    </source>
</evidence>
<accession>A0A084QCS8</accession>
<evidence type="ECO:0000259" key="7">
    <source>
        <dbReference type="PROSITE" id="PS50600"/>
    </source>
</evidence>
<keyword evidence="9" id="KW-1185">Reference proteome</keyword>
<proteinExistence type="inferred from homology"/>
<feature type="coiled-coil region" evidence="5">
    <location>
        <begin position="793"/>
        <end position="821"/>
    </location>
</feature>
<dbReference type="InterPro" id="IPR003653">
    <property type="entry name" value="Peptidase_C48_C"/>
</dbReference>
<evidence type="ECO:0000313" key="8">
    <source>
        <dbReference type="EMBL" id="KFA61763.1"/>
    </source>
</evidence>
<feature type="region of interest" description="Disordered" evidence="6">
    <location>
        <begin position="649"/>
        <end position="702"/>
    </location>
</feature>
<dbReference type="AlphaFoldDB" id="A0A084QCS8"/>
<evidence type="ECO:0000256" key="3">
    <source>
        <dbReference type="ARBA" id="ARBA00022801"/>
    </source>
</evidence>
<evidence type="ECO:0000256" key="5">
    <source>
        <dbReference type="SAM" id="Coils"/>
    </source>
</evidence>
<dbReference type="OMA" id="ARAMAWI"/>
<dbReference type="Gene3D" id="3.40.395.10">
    <property type="entry name" value="Adenoviral Proteinase, Chain A"/>
    <property type="match status" value="1"/>
</dbReference>
<name>A0A084QCS8_STAC4</name>
<dbReference type="GO" id="GO:0016926">
    <property type="term" value="P:protein desumoylation"/>
    <property type="evidence" value="ECO:0007669"/>
    <property type="project" value="TreeGrafter"/>
</dbReference>
<dbReference type="Proteomes" id="UP000028524">
    <property type="component" value="Unassembled WGS sequence"/>
</dbReference>
<dbReference type="InParanoid" id="A0A084QCS8"/>
<evidence type="ECO:0000256" key="6">
    <source>
        <dbReference type="SAM" id="MobiDB-lite"/>
    </source>
</evidence>
<feature type="region of interest" description="Disordered" evidence="6">
    <location>
        <begin position="16"/>
        <end position="68"/>
    </location>
</feature>
<dbReference type="GO" id="GO:0005634">
    <property type="term" value="C:nucleus"/>
    <property type="evidence" value="ECO:0007669"/>
    <property type="project" value="TreeGrafter"/>
</dbReference>
<reference evidence="8 9" key="1">
    <citation type="journal article" date="2014" name="BMC Genomics">
        <title>Comparative genome sequencing reveals chemotype-specific gene clusters in the toxigenic black mold Stachybotrys.</title>
        <authorList>
            <person name="Semeiks J."/>
            <person name="Borek D."/>
            <person name="Otwinowski Z."/>
            <person name="Grishin N.V."/>
        </authorList>
    </citation>
    <scope>NUCLEOTIDE SEQUENCE [LARGE SCALE GENOMIC DNA]</scope>
    <source>
        <strain evidence="8 9">IBT 40285</strain>
    </source>
</reference>
<keyword evidence="3" id="KW-0378">Hydrolase</keyword>
<dbReference type="HOGENOM" id="CLU_010114_0_0_1"/>
<dbReference type="SUPFAM" id="SSF54001">
    <property type="entry name" value="Cysteine proteinases"/>
    <property type="match status" value="1"/>
</dbReference>
<protein>
    <recommendedName>
        <fullName evidence="7">Ubiquitin-like protease family profile domain-containing protein</fullName>
    </recommendedName>
</protein>
<organism evidence="8 9">
    <name type="scientific">Stachybotrys chlorohalonatus (strain IBT 40285)</name>
    <dbReference type="NCBI Taxonomy" id="1283841"/>
    <lineage>
        <taxon>Eukaryota</taxon>
        <taxon>Fungi</taxon>
        <taxon>Dikarya</taxon>
        <taxon>Ascomycota</taxon>
        <taxon>Pezizomycotina</taxon>
        <taxon>Sordariomycetes</taxon>
        <taxon>Hypocreomycetidae</taxon>
        <taxon>Hypocreales</taxon>
        <taxon>Stachybotryaceae</taxon>
        <taxon>Stachybotrys</taxon>
    </lineage>
</organism>
<dbReference type="InterPro" id="IPR038765">
    <property type="entry name" value="Papain-like_cys_pep_sf"/>
</dbReference>
<keyword evidence="5" id="KW-0175">Coiled coil</keyword>
<dbReference type="Pfam" id="PF02902">
    <property type="entry name" value="Peptidase_C48"/>
    <property type="match status" value="1"/>
</dbReference>
<evidence type="ECO:0000313" key="9">
    <source>
        <dbReference type="Proteomes" id="UP000028524"/>
    </source>
</evidence>
<comment type="similarity">
    <text evidence="1">Belongs to the peptidase C48 family.</text>
</comment>
<feature type="domain" description="Ubiquitin-like protease family profile" evidence="7">
    <location>
        <begin position="866"/>
        <end position="1039"/>
    </location>
</feature>
<dbReference type="GO" id="GO:0006508">
    <property type="term" value="P:proteolysis"/>
    <property type="evidence" value="ECO:0007669"/>
    <property type="project" value="UniProtKB-KW"/>
</dbReference>
<dbReference type="GO" id="GO:0016929">
    <property type="term" value="F:deSUMOylase activity"/>
    <property type="evidence" value="ECO:0007669"/>
    <property type="project" value="TreeGrafter"/>
</dbReference>
<sequence length="1079" mass="120760">MSATPLARELTLALAEYEDGDYRPPTLRQPLPAVQRTRPRPPRALQHRSPRETDTRPPTAPPRNIKRLRTPLIADTRYPIEPSHWRALRGTLPKNTQREIEPKPEPLDEPEFVYFDGKRSNKRRAQDSEIELVGNVQGSGSRARSEITRQDNDPVNPAIAPAQPEQPSDLDGEDITMTDAPSLELPTDSTQPAACVAPAAPSPLVSPVGFVRWKFAEMKNACYNAGVNALNSAKKACIDACSAANQACGDPISVLRRDIHHMLFAEQYQVAEIRSYVDGVQFANVRNKRIKLSVNDRPEKGLEWITPEHMLALQRTWEVTHEPLHATLHKVFLTDPKGDVRARIIRKLQPLAHLLNTDMQILHNCGATDLALAFCFHLERALNLLGGVYNFPTMLKMSEQSMILKDTVNYGISPQELDVAKVTISLFSAPLFPAILGDVMKMVSKMQTIDTSAIDLIVMDLKAISHGLPAPSYVLEQRYRSKFYHAFPPAARTDFDTQFVGPGAFPVRDNEDQSVEISESEKPIEKEIAPAQLPTPAPSPPPRIASPPPVIVITEPAKSKKLRVKLWKKGLKKATSPQSYYARFGMKLGENDAAIKAQYITEYDPQPLISTKDRIKLGSILKYKYKHESNRSPKRLTQLREPKKVRFADATFSPRPRSHIGLEIPRRFDKEDDEEEEAARGSPVRPSTPEQEEAEQESTFADNDTDIFAYSSSAAQSPIPMIRHHPRATHYTPPPRRISDILRGEINAVATPQTATSQIATPQTPADQIRNIVLHDSPRVLELSVDTRLRITRQREEAEARAAEEARVAAEQLAKRELEEKLARTGGLRVPEQTFVGPISEYWAGRAQATRHAASTTILATTSEGVELNRHSFIKVVEPKEWLNDEIVNGTLAWLDRAINQGAGIKNVRTQGPPKCLSLSSFFYKRLVDNGVAKTERALRRFGVEKSNFFKVDTILIPICERSHWTLLVIRPGKKTVAHMDSLNRRGSRTCTNLAMAWIRAFLGDEFVEEDWRVVIHEAPEQINGHDCGVHAITNGMCVALGLNPIDSYTAEDMPLQRLRIASILLNNGFSGDFDLTIY</sequence>
<dbReference type="PANTHER" id="PTHR12606:SF141">
    <property type="entry name" value="GH15225P-RELATED"/>
    <property type="match status" value="1"/>
</dbReference>
<keyword evidence="2" id="KW-0645">Protease</keyword>
<evidence type="ECO:0000256" key="1">
    <source>
        <dbReference type="ARBA" id="ARBA00005234"/>
    </source>
</evidence>
<dbReference type="OrthoDB" id="1939479at2759"/>